<dbReference type="HOGENOM" id="CLU_289979_0_0_4"/>
<name>C7RIW1_ACCRE</name>
<feature type="signal peptide" evidence="1">
    <location>
        <begin position="1"/>
        <end position="25"/>
    </location>
</feature>
<accession>C7RIW1</accession>
<dbReference type="PROSITE" id="PS51257">
    <property type="entry name" value="PROKAR_LIPOPROTEIN"/>
    <property type="match status" value="1"/>
</dbReference>
<protein>
    <submittedName>
        <fullName evidence="2">Uncharacterized protein</fullName>
    </submittedName>
</protein>
<organism evidence="2">
    <name type="scientific">Accumulibacter regalis</name>
    <dbReference type="NCBI Taxonomy" id="522306"/>
    <lineage>
        <taxon>Bacteria</taxon>
        <taxon>Pseudomonadati</taxon>
        <taxon>Pseudomonadota</taxon>
        <taxon>Betaproteobacteria</taxon>
        <taxon>Candidatus Accumulibacter</taxon>
    </lineage>
</organism>
<sequence length="1056" mass="116708" precursor="true">MSWRMFAVPAAMVVSLLLASCGGQAENPQARAPVAPPEDIKLEASTPLSAYRKPLVEDAVVTPRIRGAVEVPFVVLRAGKAAATVELDIAANQSTLRMDNGQRIPLARPGVPVVLLDLGEARTGAIVRSLPDSELWLADWTNAAKGMRFTKVKRPGVEFLMFRAALFHEGVLNLVLYDNHAAKNYLRRLRLEGNQWVAAGPELELPTMEDPAGTHYEMEPPVFLFGEKDGLRILAGTLNAKAGAEWIEVKRIEDCAKVLEAIATPTGVGILCNRKNVDTLGAYTVVHPAGEPPEVLPLSQGIPWKLSWDEAAARLAWRKATDTQSYGEMMEHDIQRGQNGGMLELGSNNIEGRIAWSQIYYLNGFMDAVHLARREQQAFDVFYPLLEKLRLRIELEVRLIDRQLGAPEGLRTRAFTKDRSLALFGVQTSRALLLLTRYLEEFPGAPPLANLGKFEREVKALQGHIEVMANAGEAEKWLAPGTRHLRWPKGSAFYYDGMPVPYNHQNEWAYGVLDAHRAAGGKTDDPAVEAQREIIRHFISRLGKDGRFPEPLAWDYWWGHAYDGYDEASARSLNTPSYVGDKSAAWISFRTIDLMSVLGARGYVAEAGGEGFAVSARDLIMRGEVYPFAARSLDMDGARAGYHSTVAHKYARSGAPWEIANVPWALATLPAGKEAEDPHSYRLNEKVVGRLPSIASAGADRRQADQLLLDYLAIALPYNASMATREAGRELGGKYVAWNLAYDMRAAVLAYERTKDGRFLALFERAADRLIAMRDDRLGVVDDLRGRPAKSWGSNRYSANKQKWVAWDAFAGMAVYPLVKYCVVARGMPSAARLCAQYRKVAEEALAEYGPYWRDDEASGGGFYVDPYLEDIAPLNHMLTLGLVHIELQKLGASGHKDRAIKLARFFRHHWKDRNNGSVEWEYWAGAQQAKHKSATAEDVTHAQINVHFAYESYKVGNVITKDDMAKLAKTLLLNVRKNQGDWAADLAGGGQIIGSGLHEGLTGWVILDEFDGGVARLIARFVMEHPAAFPLGNFSYATGPIAMAYGLPGLLKRAP</sequence>
<dbReference type="KEGG" id="app:CAP2UW1_0074"/>
<reference evidence="2" key="1">
    <citation type="submission" date="2009-08" db="EMBL/GenBank/DDBJ databases">
        <authorList>
            <consortium name="US DOE Joint Genome Institute"/>
            <person name="Lucas S."/>
            <person name="Copeland A."/>
            <person name="Lapidus A."/>
            <person name="Glavina del Rio T."/>
            <person name="Dalin E."/>
            <person name="Tice H."/>
            <person name="Bruce D."/>
            <person name="Barry K."/>
            <person name="Pitluck S."/>
            <person name="Lowry S."/>
            <person name="Larimer F."/>
            <person name="Land M."/>
            <person name="Hauser L."/>
            <person name="Kyrpides N."/>
            <person name="Ivanova N."/>
            <person name="McMahon K.D."/>
            <person name="Hugenholtz P."/>
        </authorList>
    </citation>
    <scope>NUCLEOTIDE SEQUENCE</scope>
    <source>
        <strain evidence="2">UW-1</strain>
    </source>
</reference>
<dbReference type="eggNOG" id="ENOG5030JDG">
    <property type="taxonomic scope" value="Bacteria"/>
</dbReference>
<gene>
    <name evidence="2" type="ordered locus">CAP2UW1_0074</name>
</gene>
<dbReference type="STRING" id="522306.CAP2UW1_0074"/>
<evidence type="ECO:0000313" key="2">
    <source>
        <dbReference type="EMBL" id="ACV33447.1"/>
    </source>
</evidence>
<evidence type="ECO:0000256" key="1">
    <source>
        <dbReference type="SAM" id="SignalP"/>
    </source>
</evidence>
<dbReference type="EMBL" id="CP001715">
    <property type="protein sequence ID" value="ACV33447.1"/>
    <property type="molecule type" value="Genomic_DNA"/>
</dbReference>
<dbReference type="AlphaFoldDB" id="C7RIW1"/>
<reference evidence="2" key="2">
    <citation type="submission" date="2009-09" db="EMBL/GenBank/DDBJ databases">
        <title>Complete sequence of chromosome of Candidatus Accumulibacter phosphatis clade IIA str. UW-1.</title>
        <authorList>
            <consortium name="US DOE Joint Genome Institute"/>
            <person name="Martin H.G."/>
            <person name="Ivanova N."/>
            <person name="Kunin V."/>
            <person name="Warnecke F."/>
            <person name="Barry K."/>
            <person name="He S."/>
            <person name="Salamov A."/>
            <person name="Szeto E."/>
            <person name="Dalin E."/>
            <person name="Pangilinan J.L."/>
            <person name="Lapidus A."/>
            <person name="Lowry S."/>
            <person name="Kyrpides N.C."/>
            <person name="McMahon K.D."/>
            <person name="Hugenholtz P."/>
        </authorList>
    </citation>
    <scope>NUCLEOTIDE SEQUENCE [LARGE SCALE GENOMIC DNA]</scope>
    <source>
        <strain evidence="2">UW-1</strain>
    </source>
</reference>
<proteinExistence type="predicted"/>
<keyword evidence="1" id="KW-0732">Signal</keyword>
<feature type="chain" id="PRO_5002983921" evidence="1">
    <location>
        <begin position="26"/>
        <end position="1056"/>
    </location>
</feature>